<evidence type="ECO:0000313" key="2">
    <source>
        <dbReference type="Proteomes" id="UP000076842"/>
    </source>
</evidence>
<organism evidence="1 2">
    <name type="scientific">Calocera cornea HHB12733</name>
    <dbReference type="NCBI Taxonomy" id="1353952"/>
    <lineage>
        <taxon>Eukaryota</taxon>
        <taxon>Fungi</taxon>
        <taxon>Dikarya</taxon>
        <taxon>Basidiomycota</taxon>
        <taxon>Agaricomycotina</taxon>
        <taxon>Dacrymycetes</taxon>
        <taxon>Dacrymycetales</taxon>
        <taxon>Dacrymycetaceae</taxon>
        <taxon>Calocera</taxon>
    </lineage>
</organism>
<proteinExistence type="predicted"/>
<dbReference type="AlphaFoldDB" id="A0A165H4L8"/>
<name>A0A165H4L8_9BASI</name>
<dbReference type="Proteomes" id="UP000076842">
    <property type="component" value="Unassembled WGS sequence"/>
</dbReference>
<accession>A0A165H4L8</accession>
<gene>
    <name evidence="1" type="ORF">CALCODRAFT_222232</name>
</gene>
<reference evidence="1 2" key="1">
    <citation type="journal article" date="2016" name="Mol. Biol. Evol.">
        <title>Comparative Genomics of Early-Diverging Mushroom-Forming Fungi Provides Insights into the Origins of Lignocellulose Decay Capabilities.</title>
        <authorList>
            <person name="Nagy L.G."/>
            <person name="Riley R."/>
            <person name="Tritt A."/>
            <person name="Adam C."/>
            <person name="Daum C."/>
            <person name="Floudas D."/>
            <person name="Sun H."/>
            <person name="Yadav J.S."/>
            <person name="Pangilinan J."/>
            <person name="Larsson K.H."/>
            <person name="Matsuura K."/>
            <person name="Barry K."/>
            <person name="Labutti K."/>
            <person name="Kuo R."/>
            <person name="Ohm R.A."/>
            <person name="Bhattacharya S.S."/>
            <person name="Shirouzu T."/>
            <person name="Yoshinaga Y."/>
            <person name="Martin F.M."/>
            <person name="Grigoriev I.V."/>
            <person name="Hibbett D.S."/>
        </authorList>
    </citation>
    <scope>NUCLEOTIDE SEQUENCE [LARGE SCALE GENOMIC DNA]</scope>
    <source>
        <strain evidence="1 2">HHB12733</strain>
    </source>
</reference>
<evidence type="ECO:0000313" key="1">
    <source>
        <dbReference type="EMBL" id="KZT58855.1"/>
    </source>
</evidence>
<protein>
    <submittedName>
        <fullName evidence="1">Uncharacterized protein</fullName>
    </submittedName>
</protein>
<dbReference type="EMBL" id="KV423946">
    <property type="protein sequence ID" value="KZT58855.1"/>
    <property type="molecule type" value="Genomic_DNA"/>
</dbReference>
<sequence length="124" mass="14533">MTSRCIPAWRQAFSPLRCMSAPERLVLRGGCWSVLVDTGEATRMPWCYIKSGLTAWQDNKLVLYPPTQTEDTRSQRRQFPVYSRERKTQLCPILFCHFSIRNDSSWRRTNPPARDAVDYRRYGA</sequence>
<dbReference type="InParanoid" id="A0A165H4L8"/>
<keyword evidence="2" id="KW-1185">Reference proteome</keyword>